<feature type="transmembrane region" description="Helical" evidence="1">
    <location>
        <begin position="268"/>
        <end position="288"/>
    </location>
</feature>
<feature type="transmembrane region" description="Helical" evidence="1">
    <location>
        <begin position="63"/>
        <end position="83"/>
    </location>
</feature>
<gene>
    <name evidence="4" type="ORF">HRUBRA_00290</name>
</gene>
<feature type="transmembrane region" description="Helical" evidence="1">
    <location>
        <begin position="115"/>
        <end position="134"/>
    </location>
</feature>
<keyword evidence="5" id="KW-1185">Reference proteome</keyword>
<feature type="domain" description="MgtC/SapB/SrpB/YhiD N-terminal" evidence="2">
    <location>
        <begin position="11"/>
        <end position="136"/>
    </location>
</feature>
<feature type="transmembrane region" description="Helical" evidence="1">
    <location>
        <begin position="396"/>
        <end position="419"/>
    </location>
</feature>
<feature type="transmembrane region" description="Helical" evidence="1">
    <location>
        <begin position="6"/>
        <end position="27"/>
    </location>
</feature>
<protein>
    <submittedName>
        <fullName evidence="4">MgtC family</fullName>
    </submittedName>
</protein>
<evidence type="ECO:0000313" key="5">
    <source>
        <dbReference type="Proteomes" id="UP000029640"/>
    </source>
</evidence>
<dbReference type="RefSeq" id="WP_035514329.1">
    <property type="nucleotide sequence ID" value="NZ_KN234748.1"/>
</dbReference>
<dbReference type="Pfam" id="PF02308">
    <property type="entry name" value="MgtC"/>
    <property type="match status" value="1"/>
</dbReference>
<dbReference type="PATRIC" id="fig|1265313.6.peg.290"/>
<dbReference type="OrthoDB" id="9813718at2"/>
<keyword evidence="1" id="KW-1133">Transmembrane helix</keyword>
<keyword evidence="1" id="KW-0472">Membrane</keyword>
<dbReference type="PANTHER" id="PTHR39084">
    <property type="entry name" value="MEMBRANE PROTEIN-RELATED"/>
    <property type="match status" value="1"/>
</dbReference>
<dbReference type="eggNOG" id="COG3174">
    <property type="taxonomic scope" value="Bacteria"/>
</dbReference>
<feature type="transmembrane region" description="Helical" evidence="1">
    <location>
        <begin position="178"/>
        <end position="197"/>
    </location>
</feature>
<evidence type="ECO:0000256" key="1">
    <source>
        <dbReference type="SAM" id="Phobius"/>
    </source>
</evidence>
<feature type="transmembrane region" description="Helical" evidence="1">
    <location>
        <begin position="238"/>
        <end position="261"/>
    </location>
</feature>
<dbReference type="HOGENOM" id="CLU_036781_1_1_6"/>
<feature type="domain" description="DUF4010" evidence="3">
    <location>
        <begin position="184"/>
        <end position="392"/>
    </location>
</feature>
<dbReference type="STRING" id="1265313.HRUBRA_00290"/>
<evidence type="ECO:0000313" key="4">
    <source>
        <dbReference type="EMBL" id="KGE05088.1"/>
    </source>
</evidence>
<name>A0A095VVR5_9GAMM</name>
<dbReference type="InterPro" id="IPR025105">
    <property type="entry name" value="DUF4010"/>
</dbReference>
<feature type="transmembrane region" description="Helical" evidence="1">
    <location>
        <begin position="337"/>
        <end position="357"/>
    </location>
</feature>
<dbReference type="InterPro" id="IPR049177">
    <property type="entry name" value="MgtC_SapB_SrpB_YhiD_N"/>
</dbReference>
<feature type="transmembrane region" description="Helical" evidence="1">
    <location>
        <begin position="39"/>
        <end position="57"/>
    </location>
</feature>
<dbReference type="Pfam" id="PF13194">
    <property type="entry name" value="DUF4010"/>
    <property type="match status" value="1"/>
</dbReference>
<feature type="transmembrane region" description="Helical" evidence="1">
    <location>
        <begin position="146"/>
        <end position="163"/>
    </location>
</feature>
<dbReference type="PANTHER" id="PTHR39084:SF1">
    <property type="entry name" value="DUF4010 DOMAIN-CONTAINING PROTEIN"/>
    <property type="match status" value="1"/>
</dbReference>
<organism evidence="4 5">
    <name type="scientific">Pseudohaliea rubra DSM 19751</name>
    <dbReference type="NCBI Taxonomy" id="1265313"/>
    <lineage>
        <taxon>Bacteria</taxon>
        <taxon>Pseudomonadati</taxon>
        <taxon>Pseudomonadota</taxon>
        <taxon>Gammaproteobacteria</taxon>
        <taxon>Cellvibrionales</taxon>
        <taxon>Halieaceae</taxon>
        <taxon>Pseudohaliea</taxon>
    </lineage>
</organism>
<proteinExistence type="predicted"/>
<feature type="transmembrane region" description="Helical" evidence="1">
    <location>
        <begin position="90"/>
        <end position="109"/>
    </location>
</feature>
<reference evidence="4 5" key="1">
    <citation type="journal article" date="2014" name="Genome Announc.">
        <title>Genome Sequence of Gammaproteobacterial Pseudohaliea rubra Type Strain DSM 19751, Isolated from Coastal Seawater of the Mediterranean Sea.</title>
        <authorList>
            <person name="Spring S."/>
            <person name="Fiebig A."/>
            <person name="Riedel T."/>
            <person name="Goker M."/>
            <person name="Klenk H.P."/>
        </authorList>
    </citation>
    <scope>NUCLEOTIDE SEQUENCE [LARGE SCALE GENOMIC DNA]</scope>
    <source>
        <strain evidence="4 5">DSM 19751</strain>
    </source>
</reference>
<dbReference type="EMBL" id="AUVB01000012">
    <property type="protein sequence ID" value="KGE05088.1"/>
    <property type="molecule type" value="Genomic_DNA"/>
</dbReference>
<keyword evidence="1" id="KW-0812">Transmembrane</keyword>
<accession>A0A095VVR5</accession>
<sequence>MDSLDPDFLHLAVALGIGLLFGAERGWQQRSAPDGGRVAGIRTFGLMGLLGGAAGMLTGEGGALVLGFVFLGLVAMLTVAHVLEAQQTPDISITSLAAGLLVFLLGALATRGEPGLAAAAAVVATLLLSYKPTLHRWLGALDVKELRAGLLMLLITVVVLPVLPDRGFGPWQALNPYAIWWMVVLIAGISFVGYFAVRLAGTRRGLLVTGLAGGLASSTALTLQLSRAARGNGEAVPSLASGVLLACGTMLPRMVLVATLLNGALLEFLLLPALAMGLVVYLPILFYWHRARSARVDLPSPLKNPFEWRAALGFGALLALIMLLGEALRQAFGERGIIALAAASGITDVDAITLSLARMSGSELATEVAAFAMILAAAANNAAKGLLAWGLGGRALGLRVGTVLLASSLVGLAAALPLLGGRVLP</sequence>
<feature type="transmembrane region" description="Helical" evidence="1">
    <location>
        <begin position="308"/>
        <end position="325"/>
    </location>
</feature>
<dbReference type="Proteomes" id="UP000029640">
    <property type="component" value="Unassembled WGS sequence"/>
</dbReference>
<dbReference type="AlphaFoldDB" id="A0A095VVR5"/>
<feature type="transmembrane region" description="Helical" evidence="1">
    <location>
        <begin position="369"/>
        <end position="389"/>
    </location>
</feature>
<evidence type="ECO:0000259" key="2">
    <source>
        <dbReference type="Pfam" id="PF02308"/>
    </source>
</evidence>
<evidence type="ECO:0000259" key="3">
    <source>
        <dbReference type="Pfam" id="PF13194"/>
    </source>
</evidence>
<comment type="caution">
    <text evidence="4">The sequence shown here is derived from an EMBL/GenBank/DDBJ whole genome shotgun (WGS) entry which is preliminary data.</text>
</comment>
<feature type="transmembrane region" description="Helical" evidence="1">
    <location>
        <begin position="206"/>
        <end position="226"/>
    </location>
</feature>